<evidence type="ECO:0000256" key="1">
    <source>
        <dbReference type="SAM" id="Phobius"/>
    </source>
</evidence>
<gene>
    <name evidence="3" type="ORF">C882_3927</name>
</gene>
<protein>
    <submittedName>
        <fullName evidence="3">Uncharacterized protein</fullName>
    </submittedName>
</protein>
<sequence>MFSIRYAGNWVMSAVFALIAAASFALPAVAEATGSTVFLGQLVAAFAAAGVVVLVVNAALKRAPLFDWTADCGTRLHPRAKTALQGLGVTLVALAGLLGYISIFIFGLYGILYFGLFMVVVMMSWIIYITAGKHLD</sequence>
<dbReference type="EMBL" id="ANHY01000006">
    <property type="protein sequence ID" value="EKV31554.1"/>
    <property type="molecule type" value="Genomic_DNA"/>
</dbReference>
<proteinExistence type="predicted"/>
<name>K9H3C9_9PROT</name>
<dbReference type="OrthoDB" id="9873613at2"/>
<feature type="signal peptide" evidence="2">
    <location>
        <begin position="1"/>
        <end position="30"/>
    </location>
</feature>
<dbReference type="Proteomes" id="UP000009881">
    <property type="component" value="Unassembled WGS sequence"/>
</dbReference>
<keyword evidence="4" id="KW-1185">Reference proteome</keyword>
<reference evidence="3 4" key="1">
    <citation type="journal article" date="2013" name="Genome Announc.">
        <title>Draft Genome Sequence of an Alphaproteobacterium, Caenispirillum salinarum AK4(T), Isolated from a Solar Saltern.</title>
        <authorList>
            <person name="Khatri I."/>
            <person name="Singh A."/>
            <person name="Korpole S."/>
            <person name="Pinnaka A.K."/>
            <person name="Subramanian S."/>
        </authorList>
    </citation>
    <scope>NUCLEOTIDE SEQUENCE [LARGE SCALE GENOMIC DNA]</scope>
    <source>
        <strain evidence="3 4">AK4</strain>
    </source>
</reference>
<evidence type="ECO:0000256" key="2">
    <source>
        <dbReference type="SAM" id="SignalP"/>
    </source>
</evidence>
<evidence type="ECO:0000313" key="4">
    <source>
        <dbReference type="Proteomes" id="UP000009881"/>
    </source>
</evidence>
<evidence type="ECO:0000313" key="3">
    <source>
        <dbReference type="EMBL" id="EKV31554.1"/>
    </source>
</evidence>
<dbReference type="AlphaFoldDB" id="K9H3C9"/>
<accession>K9H3C9</accession>
<dbReference type="RefSeq" id="WP_009540035.1">
    <property type="nucleotide sequence ID" value="NZ_ANHY01000006.1"/>
</dbReference>
<keyword evidence="1" id="KW-0472">Membrane</keyword>
<keyword evidence="2" id="KW-0732">Signal</keyword>
<comment type="caution">
    <text evidence="3">The sequence shown here is derived from an EMBL/GenBank/DDBJ whole genome shotgun (WGS) entry which is preliminary data.</text>
</comment>
<feature type="transmembrane region" description="Helical" evidence="1">
    <location>
        <begin position="84"/>
        <end position="105"/>
    </location>
</feature>
<feature type="transmembrane region" description="Helical" evidence="1">
    <location>
        <begin position="42"/>
        <end position="60"/>
    </location>
</feature>
<feature type="chain" id="PRO_5003929825" evidence="2">
    <location>
        <begin position="31"/>
        <end position="136"/>
    </location>
</feature>
<keyword evidence="1" id="KW-1133">Transmembrane helix</keyword>
<keyword evidence="1" id="KW-0812">Transmembrane</keyword>
<organism evidence="3 4">
    <name type="scientific">Caenispirillum salinarum AK4</name>
    <dbReference type="NCBI Taxonomy" id="1238182"/>
    <lineage>
        <taxon>Bacteria</taxon>
        <taxon>Pseudomonadati</taxon>
        <taxon>Pseudomonadota</taxon>
        <taxon>Alphaproteobacteria</taxon>
        <taxon>Rhodospirillales</taxon>
        <taxon>Novispirillaceae</taxon>
        <taxon>Caenispirillum</taxon>
    </lineage>
</organism>
<feature type="transmembrane region" description="Helical" evidence="1">
    <location>
        <begin position="111"/>
        <end position="131"/>
    </location>
</feature>
<dbReference type="STRING" id="1238182.C882_3927"/>